<dbReference type="InterPro" id="IPR016064">
    <property type="entry name" value="NAD/diacylglycerol_kinase_sf"/>
</dbReference>
<comment type="caution">
    <text evidence="3">The sequence shown here is derived from an EMBL/GenBank/DDBJ whole genome shotgun (WGS) entry which is preliminary data.</text>
</comment>
<protein>
    <submittedName>
        <fullName evidence="3">ATP-NAD kinase-like domain-containing protein</fullName>
    </submittedName>
</protein>
<dbReference type="PANTHER" id="PTHR12358:SF31">
    <property type="entry name" value="ACYLGLYCEROL KINASE, MITOCHONDRIAL"/>
    <property type="match status" value="1"/>
</dbReference>
<keyword evidence="3" id="KW-0418">Kinase</keyword>
<feature type="region of interest" description="Disordered" evidence="1">
    <location>
        <begin position="356"/>
        <end position="379"/>
    </location>
</feature>
<keyword evidence="4" id="KW-1185">Reference proteome</keyword>
<dbReference type="GO" id="GO:0046512">
    <property type="term" value="P:sphingosine biosynthetic process"/>
    <property type="evidence" value="ECO:0007669"/>
    <property type="project" value="TreeGrafter"/>
</dbReference>
<proteinExistence type="predicted"/>
<dbReference type="GO" id="GO:0016020">
    <property type="term" value="C:membrane"/>
    <property type="evidence" value="ECO:0007669"/>
    <property type="project" value="TreeGrafter"/>
</dbReference>
<accession>A0AAE0JTD2</accession>
<dbReference type="InterPro" id="IPR055916">
    <property type="entry name" value="DUF7493"/>
</dbReference>
<keyword evidence="3" id="KW-0808">Transferase</keyword>
<dbReference type="Gene3D" id="3.40.50.10330">
    <property type="entry name" value="Probable inorganic polyphosphate/atp-NAD kinase, domain 1"/>
    <property type="match status" value="1"/>
</dbReference>
<dbReference type="EMBL" id="JAULSN010000012">
    <property type="protein sequence ID" value="KAK3361202.1"/>
    <property type="molecule type" value="Genomic_DNA"/>
</dbReference>
<dbReference type="GO" id="GO:0016773">
    <property type="term" value="F:phosphotransferase activity, alcohol group as acceptor"/>
    <property type="evidence" value="ECO:0007669"/>
    <property type="project" value="UniProtKB-ARBA"/>
</dbReference>
<reference evidence="3" key="2">
    <citation type="submission" date="2023-06" db="EMBL/GenBank/DDBJ databases">
        <authorList>
            <consortium name="Lawrence Berkeley National Laboratory"/>
            <person name="Haridas S."/>
            <person name="Hensen N."/>
            <person name="Bonometti L."/>
            <person name="Westerberg I."/>
            <person name="Brannstrom I.O."/>
            <person name="Guillou S."/>
            <person name="Cros-Aarteil S."/>
            <person name="Calhoun S."/>
            <person name="Kuo A."/>
            <person name="Mondo S."/>
            <person name="Pangilinan J."/>
            <person name="Riley R."/>
            <person name="Labutti K."/>
            <person name="Andreopoulos B."/>
            <person name="Lipzen A."/>
            <person name="Chen C."/>
            <person name="Yanf M."/>
            <person name="Daum C."/>
            <person name="Ng V."/>
            <person name="Clum A."/>
            <person name="Steindorff A."/>
            <person name="Ohm R."/>
            <person name="Martin F."/>
            <person name="Silar P."/>
            <person name="Natvig D."/>
            <person name="Lalanne C."/>
            <person name="Gautier V."/>
            <person name="Ament-Velasquez S.L."/>
            <person name="Kruys A."/>
            <person name="Hutchinson M.I."/>
            <person name="Powell A.J."/>
            <person name="Barry K."/>
            <person name="Miller A.N."/>
            <person name="Grigoriev I.V."/>
            <person name="Debuchy R."/>
            <person name="Gladieux P."/>
            <person name="Thoren M.H."/>
            <person name="Johannesson H."/>
        </authorList>
    </citation>
    <scope>NUCLEOTIDE SEQUENCE</scope>
    <source>
        <strain evidence="3">CBS 958.72</strain>
    </source>
</reference>
<dbReference type="Proteomes" id="UP001287356">
    <property type="component" value="Unassembled WGS sequence"/>
</dbReference>
<dbReference type="GO" id="GO:0001727">
    <property type="term" value="F:lipid kinase activity"/>
    <property type="evidence" value="ECO:0007669"/>
    <property type="project" value="UniProtKB-ARBA"/>
</dbReference>
<gene>
    <name evidence="3" type="ORF">B0T24DRAFT_117573</name>
</gene>
<feature type="region of interest" description="Disordered" evidence="1">
    <location>
        <begin position="1"/>
        <end position="22"/>
    </location>
</feature>
<evidence type="ECO:0000313" key="4">
    <source>
        <dbReference type="Proteomes" id="UP001287356"/>
    </source>
</evidence>
<dbReference type="PROSITE" id="PS50146">
    <property type="entry name" value="DAGK"/>
    <property type="match status" value="1"/>
</dbReference>
<dbReference type="AlphaFoldDB" id="A0AAE0JTD2"/>
<reference evidence="3" key="1">
    <citation type="journal article" date="2023" name="Mol. Phylogenet. Evol.">
        <title>Genome-scale phylogeny and comparative genomics of the fungal order Sordariales.</title>
        <authorList>
            <person name="Hensen N."/>
            <person name="Bonometti L."/>
            <person name="Westerberg I."/>
            <person name="Brannstrom I.O."/>
            <person name="Guillou S."/>
            <person name="Cros-Aarteil S."/>
            <person name="Calhoun S."/>
            <person name="Haridas S."/>
            <person name="Kuo A."/>
            <person name="Mondo S."/>
            <person name="Pangilinan J."/>
            <person name="Riley R."/>
            <person name="LaButti K."/>
            <person name="Andreopoulos B."/>
            <person name="Lipzen A."/>
            <person name="Chen C."/>
            <person name="Yan M."/>
            <person name="Daum C."/>
            <person name="Ng V."/>
            <person name="Clum A."/>
            <person name="Steindorff A."/>
            <person name="Ohm R.A."/>
            <person name="Martin F."/>
            <person name="Silar P."/>
            <person name="Natvig D.O."/>
            <person name="Lalanne C."/>
            <person name="Gautier V."/>
            <person name="Ament-Velasquez S.L."/>
            <person name="Kruys A."/>
            <person name="Hutchinson M.I."/>
            <person name="Powell A.J."/>
            <person name="Barry K."/>
            <person name="Miller A.N."/>
            <person name="Grigoriev I.V."/>
            <person name="Debuchy R."/>
            <person name="Gladieux P."/>
            <person name="Hiltunen Thoren M."/>
            <person name="Johannesson H."/>
        </authorList>
    </citation>
    <scope>NUCLEOTIDE SEQUENCE</scope>
    <source>
        <strain evidence="3">CBS 958.72</strain>
    </source>
</reference>
<dbReference type="InterPro" id="IPR050187">
    <property type="entry name" value="Lipid_Phosphate_FormReg"/>
</dbReference>
<dbReference type="SUPFAM" id="SSF111331">
    <property type="entry name" value="NAD kinase/diacylglycerol kinase-like"/>
    <property type="match status" value="1"/>
</dbReference>
<dbReference type="PANTHER" id="PTHR12358">
    <property type="entry name" value="SPHINGOSINE KINASE"/>
    <property type="match status" value="1"/>
</dbReference>
<organism evidence="3 4">
    <name type="scientific">Lasiosphaeria ovina</name>
    <dbReference type="NCBI Taxonomy" id="92902"/>
    <lineage>
        <taxon>Eukaryota</taxon>
        <taxon>Fungi</taxon>
        <taxon>Dikarya</taxon>
        <taxon>Ascomycota</taxon>
        <taxon>Pezizomycotina</taxon>
        <taxon>Sordariomycetes</taxon>
        <taxon>Sordariomycetidae</taxon>
        <taxon>Sordariales</taxon>
        <taxon>Lasiosphaeriaceae</taxon>
        <taxon>Lasiosphaeria</taxon>
    </lineage>
</organism>
<name>A0AAE0JTD2_9PEZI</name>
<dbReference type="InterPro" id="IPR001206">
    <property type="entry name" value="Diacylglycerol_kinase_cat_dom"/>
</dbReference>
<dbReference type="GO" id="GO:0005737">
    <property type="term" value="C:cytoplasm"/>
    <property type="evidence" value="ECO:0007669"/>
    <property type="project" value="TreeGrafter"/>
</dbReference>
<dbReference type="SMART" id="SM00046">
    <property type="entry name" value="DAGKc"/>
    <property type="match status" value="1"/>
</dbReference>
<dbReference type="Pfam" id="PF24321">
    <property type="entry name" value="DUF7493"/>
    <property type="match status" value="1"/>
</dbReference>
<evidence type="ECO:0000313" key="3">
    <source>
        <dbReference type="EMBL" id="KAK3361202.1"/>
    </source>
</evidence>
<feature type="domain" description="DAGKc" evidence="2">
    <location>
        <begin position="144"/>
        <end position="283"/>
    </location>
</feature>
<dbReference type="Gene3D" id="2.60.200.40">
    <property type="match status" value="1"/>
</dbReference>
<sequence>MVNKQPAATADKTSMDAEAPANQAKVTAVQAVESRPPLDMEHDVLELSPAVILSLGKDALFISEATSAAPSTIDYYNILWAEIAEDHRHVSIDFASQVRSHCLGVRNVKLAIPVLRPEESIRVIQQSITPWIERLLDRSYGSAARRKRAWVVVNPHAGPGKADVIWDTEVRPIFEAARMPMAVVQTTYSGEAVNLAKDLNIDDYDIAIPCSGDGLPHEVFNGLGKRQDARRALSKIAVCHIPCGSGNAMSCNLYGTHHPTLAALAIVKGVPTPLDLVSVTQGDRRTLSFLSQALGMIADLDITTEPLRWMGAARFTYGFLVLAMQRRIYPCDIAVKVEIEHKEGVKAHYRQQITQGTTGVGGPARQGQASPPTPALTGANGDIGLPQLKYGTVMDKLPDGWELIPYEKLGNFYCGNMAYMAPDTNFFSAALASDGLLDLITVDGDISLFKSIGMQLSVESGHFFDNPLVTYRKVSAYRIIPRPKSRRGYISIDGESIPWEPFQAEVHQCLGLTLSRNGVFEAPGPLEWDKVTNTERLRA</sequence>
<dbReference type="Pfam" id="PF00781">
    <property type="entry name" value="DAGK_cat"/>
    <property type="match status" value="1"/>
</dbReference>
<evidence type="ECO:0000256" key="1">
    <source>
        <dbReference type="SAM" id="MobiDB-lite"/>
    </source>
</evidence>
<dbReference type="InterPro" id="IPR017438">
    <property type="entry name" value="ATP-NAD_kinase_N"/>
</dbReference>
<evidence type="ECO:0000259" key="2">
    <source>
        <dbReference type="PROSITE" id="PS50146"/>
    </source>
</evidence>